<keyword evidence="2" id="KW-0723">Serine/threonine-protein kinase</keyword>
<dbReference type="AlphaFoldDB" id="A0A9N8K7M8"/>
<keyword evidence="5" id="KW-0418">Kinase</keyword>
<dbReference type="Pfam" id="PF00069">
    <property type="entry name" value="Pkinase"/>
    <property type="match status" value="1"/>
</dbReference>
<keyword evidence="3" id="KW-0808">Transferase</keyword>
<dbReference type="SMART" id="SM00220">
    <property type="entry name" value="S_TKc"/>
    <property type="match status" value="1"/>
</dbReference>
<feature type="domain" description="Protein kinase" evidence="10">
    <location>
        <begin position="24"/>
        <end position="344"/>
    </location>
</feature>
<evidence type="ECO:0000256" key="1">
    <source>
        <dbReference type="ARBA" id="ARBA00012513"/>
    </source>
</evidence>
<dbReference type="InterPro" id="IPR008271">
    <property type="entry name" value="Ser/Thr_kinase_AS"/>
</dbReference>
<dbReference type="GO" id="GO:0005524">
    <property type="term" value="F:ATP binding"/>
    <property type="evidence" value="ECO:0007669"/>
    <property type="project" value="UniProtKB-KW"/>
</dbReference>
<keyword evidence="6" id="KW-0067">ATP-binding</keyword>
<evidence type="ECO:0000313" key="11">
    <source>
        <dbReference type="EMBL" id="CAD0098055.1"/>
    </source>
</evidence>
<dbReference type="PROSITE" id="PS50011">
    <property type="entry name" value="PROTEIN_KINASE_DOM"/>
    <property type="match status" value="1"/>
</dbReference>
<name>A0A9N8K7M8_9PEZI</name>
<evidence type="ECO:0000259" key="10">
    <source>
        <dbReference type="PROSITE" id="PS50011"/>
    </source>
</evidence>
<comment type="catalytic activity">
    <reaction evidence="7">
        <text>L-threonyl-[protein] + ATP = O-phospho-L-threonyl-[protein] + ADP + H(+)</text>
        <dbReference type="Rhea" id="RHEA:46608"/>
        <dbReference type="Rhea" id="RHEA-COMP:11060"/>
        <dbReference type="Rhea" id="RHEA-COMP:11605"/>
        <dbReference type="ChEBI" id="CHEBI:15378"/>
        <dbReference type="ChEBI" id="CHEBI:30013"/>
        <dbReference type="ChEBI" id="CHEBI:30616"/>
        <dbReference type="ChEBI" id="CHEBI:61977"/>
        <dbReference type="ChEBI" id="CHEBI:456216"/>
        <dbReference type="EC" id="2.7.11.1"/>
    </reaction>
</comment>
<dbReference type="Gene3D" id="1.10.510.10">
    <property type="entry name" value="Transferase(Phosphotransferase) domain 1"/>
    <property type="match status" value="1"/>
</dbReference>
<evidence type="ECO:0000256" key="6">
    <source>
        <dbReference type="ARBA" id="ARBA00022840"/>
    </source>
</evidence>
<keyword evidence="12" id="KW-1185">Reference proteome</keyword>
<dbReference type="GO" id="GO:0004674">
    <property type="term" value="F:protein serine/threonine kinase activity"/>
    <property type="evidence" value="ECO:0007669"/>
    <property type="project" value="UniProtKB-KW"/>
</dbReference>
<dbReference type="PANTHER" id="PTHR43671:SF98">
    <property type="entry name" value="SERINE_THREONINE-PROTEIN KINASE NEK11"/>
    <property type="match status" value="1"/>
</dbReference>
<comment type="caution">
    <text evidence="11">The sequence shown here is derived from an EMBL/GenBank/DDBJ whole genome shotgun (WGS) entry which is preliminary data.</text>
</comment>
<sequence length="734" mass="81072">MSTEPNVRKDKRLPDIQLPPGHIWQHERELGDGGEGTAHLWVHLDADQRVVERIVIKNTVTVDPDFHMIKEGPHEGEWLEVSVQQRLAPGGSTEFYTVPILAAQKVPKSTYGWRTYMPFYSKGDFERIINEHYAVSPLPEPFLWFVLHRMAKAAVAMDETFREEGRDRPVLVHQDIKPENIFMGHPGSLGRDEPYPVYPVAYLGDFGLSYLTPDDESWRQRLRGTPGYCAPEHDTGTTGKSKAKYNVPPESKTNIWEVGNCIMLAMTGNHGGSHRTDGYKFSYHDKWDYLRDLEPDDPWRWSGYSDDLIKTVEWCLMDTMHNRPTPQELLEQIEQLMPQHHEGMDRWGTFSWVKDKSREIDGPLASADAEEAEEPDADIEVMPGEKRKASSPAGSPRHAKRSKAEKALERRLTYVATIIKGRMPKPHDDDNAFRLDFKKALRYVAMDEEFDPQSFFDTAGPEPISFFELDTVADDGPAHDDQDNKGKAKETSGSSKDDGDYDEKKSLKSKPKPSPPADTGASGPTDGYDDDDPEDLGAAASGFFGGGDDDEEDFTKPTGASKSGSKAGKAKPKTPKAVGSAMDYIDLATPTPAKPKGSKAATTIGDFIDLATPTPVKPKGKKGAGTAESPIMFDSPTPVKKKGSVKSLSLALPPVTPPPAAKDKGTKEAPLTVGDTPAPADEDEDRHHSSPLGGKGKRLIDSPQLTRFKLRETVSRLRSNIGVHAGRSLGRSLQ</sequence>
<dbReference type="EC" id="2.7.11.1" evidence="1"/>
<dbReference type="SUPFAM" id="SSF56112">
    <property type="entry name" value="Protein kinase-like (PK-like)"/>
    <property type="match status" value="1"/>
</dbReference>
<dbReference type="EMBL" id="CAIJEO010000008">
    <property type="protein sequence ID" value="CAD0098055.1"/>
    <property type="molecule type" value="Genomic_DNA"/>
</dbReference>
<accession>A0A9N8K7M8</accession>
<feature type="region of interest" description="Disordered" evidence="9">
    <location>
        <begin position="606"/>
        <end position="704"/>
    </location>
</feature>
<evidence type="ECO:0000256" key="9">
    <source>
        <dbReference type="SAM" id="MobiDB-lite"/>
    </source>
</evidence>
<evidence type="ECO:0000256" key="5">
    <source>
        <dbReference type="ARBA" id="ARBA00022777"/>
    </source>
</evidence>
<comment type="catalytic activity">
    <reaction evidence="8">
        <text>L-seryl-[protein] + ATP = O-phospho-L-seryl-[protein] + ADP + H(+)</text>
        <dbReference type="Rhea" id="RHEA:17989"/>
        <dbReference type="Rhea" id="RHEA-COMP:9863"/>
        <dbReference type="Rhea" id="RHEA-COMP:11604"/>
        <dbReference type="ChEBI" id="CHEBI:15378"/>
        <dbReference type="ChEBI" id="CHEBI:29999"/>
        <dbReference type="ChEBI" id="CHEBI:30616"/>
        <dbReference type="ChEBI" id="CHEBI:83421"/>
        <dbReference type="ChEBI" id="CHEBI:456216"/>
        <dbReference type="EC" id="2.7.11.1"/>
    </reaction>
</comment>
<dbReference type="InterPro" id="IPR050660">
    <property type="entry name" value="NEK_Ser/Thr_kinase"/>
</dbReference>
<dbReference type="PANTHER" id="PTHR43671">
    <property type="entry name" value="SERINE/THREONINE-PROTEIN KINASE NEK"/>
    <property type="match status" value="1"/>
</dbReference>
<dbReference type="OrthoDB" id="310217at2759"/>
<evidence type="ECO:0000256" key="3">
    <source>
        <dbReference type="ARBA" id="ARBA00022679"/>
    </source>
</evidence>
<reference evidence="11" key="1">
    <citation type="submission" date="2020-06" db="EMBL/GenBank/DDBJ databases">
        <authorList>
            <person name="Onetto C."/>
        </authorList>
    </citation>
    <scope>NUCLEOTIDE SEQUENCE</scope>
</reference>
<evidence type="ECO:0000256" key="7">
    <source>
        <dbReference type="ARBA" id="ARBA00047899"/>
    </source>
</evidence>
<keyword evidence="4" id="KW-0547">Nucleotide-binding</keyword>
<dbReference type="InterPro" id="IPR000719">
    <property type="entry name" value="Prot_kinase_dom"/>
</dbReference>
<evidence type="ECO:0000313" key="12">
    <source>
        <dbReference type="Proteomes" id="UP000714618"/>
    </source>
</evidence>
<gene>
    <name evidence="11" type="ORF">AWRI4233_LOCUS6879</name>
</gene>
<dbReference type="PROSITE" id="PS00108">
    <property type="entry name" value="PROTEIN_KINASE_ST"/>
    <property type="match status" value="1"/>
</dbReference>
<evidence type="ECO:0000256" key="2">
    <source>
        <dbReference type="ARBA" id="ARBA00022527"/>
    </source>
</evidence>
<evidence type="ECO:0000256" key="4">
    <source>
        <dbReference type="ARBA" id="ARBA00022741"/>
    </source>
</evidence>
<feature type="compositionally biased region" description="Low complexity" evidence="9">
    <location>
        <begin position="556"/>
        <end position="567"/>
    </location>
</feature>
<feature type="region of interest" description="Disordered" evidence="9">
    <location>
        <begin position="365"/>
        <end position="406"/>
    </location>
</feature>
<organism evidence="11 12">
    <name type="scientific">Aureobasidium mustum</name>
    <dbReference type="NCBI Taxonomy" id="2773714"/>
    <lineage>
        <taxon>Eukaryota</taxon>
        <taxon>Fungi</taxon>
        <taxon>Dikarya</taxon>
        <taxon>Ascomycota</taxon>
        <taxon>Pezizomycotina</taxon>
        <taxon>Dothideomycetes</taxon>
        <taxon>Dothideomycetidae</taxon>
        <taxon>Dothideales</taxon>
        <taxon>Saccotheciaceae</taxon>
        <taxon>Aureobasidium</taxon>
    </lineage>
</organism>
<evidence type="ECO:0000256" key="8">
    <source>
        <dbReference type="ARBA" id="ARBA00048679"/>
    </source>
</evidence>
<dbReference type="Proteomes" id="UP000714618">
    <property type="component" value="Unassembled WGS sequence"/>
</dbReference>
<protein>
    <recommendedName>
        <fullName evidence="1">non-specific serine/threonine protein kinase</fullName>
        <ecNumber evidence="1">2.7.11.1</ecNumber>
    </recommendedName>
</protein>
<feature type="compositionally biased region" description="Acidic residues" evidence="9">
    <location>
        <begin position="368"/>
        <end position="379"/>
    </location>
</feature>
<proteinExistence type="predicted"/>
<feature type="region of interest" description="Disordered" evidence="9">
    <location>
        <begin position="467"/>
        <end position="582"/>
    </location>
</feature>
<feature type="region of interest" description="Disordered" evidence="9">
    <location>
        <begin position="226"/>
        <end position="246"/>
    </location>
</feature>
<feature type="compositionally biased region" description="Basic and acidic residues" evidence="9">
    <location>
        <begin position="476"/>
        <end position="506"/>
    </location>
</feature>
<dbReference type="InterPro" id="IPR011009">
    <property type="entry name" value="Kinase-like_dom_sf"/>
</dbReference>